<evidence type="ECO:0000256" key="1">
    <source>
        <dbReference type="SAM" id="MobiDB-lite"/>
    </source>
</evidence>
<dbReference type="Proteomes" id="UP000295252">
    <property type="component" value="Chromosome III"/>
</dbReference>
<evidence type="ECO:0000313" key="3">
    <source>
        <dbReference type="Proteomes" id="UP000295252"/>
    </source>
</evidence>
<accession>A0A068UK06</accession>
<sequence length="71" mass="6956">MDNKGCSKETGAGAAGAGGGNSSGGGTNKGGDNDLIMKAPGGDGAYISRTGFESDPKGYFSDLHAKEKASK</sequence>
<dbReference type="PANTHER" id="PTHR33333">
    <property type="entry name" value="ERYTHROCYTE MEMBRANE PROTEIN 1-LIKE"/>
    <property type="match status" value="1"/>
</dbReference>
<dbReference type="EMBL" id="HG739113">
    <property type="protein sequence ID" value="CDP07958.1"/>
    <property type="molecule type" value="Genomic_DNA"/>
</dbReference>
<dbReference type="PhylomeDB" id="A0A068UK06"/>
<proteinExistence type="predicted"/>
<feature type="region of interest" description="Disordered" evidence="1">
    <location>
        <begin position="1"/>
        <end position="71"/>
    </location>
</feature>
<organism evidence="2 3">
    <name type="scientific">Coffea canephora</name>
    <name type="common">Robusta coffee</name>
    <dbReference type="NCBI Taxonomy" id="49390"/>
    <lineage>
        <taxon>Eukaryota</taxon>
        <taxon>Viridiplantae</taxon>
        <taxon>Streptophyta</taxon>
        <taxon>Embryophyta</taxon>
        <taxon>Tracheophyta</taxon>
        <taxon>Spermatophyta</taxon>
        <taxon>Magnoliopsida</taxon>
        <taxon>eudicotyledons</taxon>
        <taxon>Gunneridae</taxon>
        <taxon>Pentapetalae</taxon>
        <taxon>asterids</taxon>
        <taxon>lamiids</taxon>
        <taxon>Gentianales</taxon>
        <taxon>Rubiaceae</taxon>
        <taxon>Ixoroideae</taxon>
        <taxon>Gardenieae complex</taxon>
        <taxon>Bertiereae - Coffeeae clade</taxon>
        <taxon>Coffeeae</taxon>
        <taxon>Coffea</taxon>
    </lineage>
</organism>
<dbReference type="InParanoid" id="A0A068UK06"/>
<reference evidence="3" key="1">
    <citation type="journal article" date="2014" name="Science">
        <title>The coffee genome provides insight into the convergent evolution of caffeine biosynthesis.</title>
        <authorList>
            <person name="Denoeud F."/>
            <person name="Carretero-Paulet L."/>
            <person name="Dereeper A."/>
            <person name="Droc G."/>
            <person name="Guyot R."/>
            <person name="Pietrella M."/>
            <person name="Zheng C."/>
            <person name="Alberti A."/>
            <person name="Anthony F."/>
            <person name="Aprea G."/>
            <person name="Aury J.M."/>
            <person name="Bento P."/>
            <person name="Bernard M."/>
            <person name="Bocs S."/>
            <person name="Campa C."/>
            <person name="Cenci A."/>
            <person name="Combes M.C."/>
            <person name="Crouzillat D."/>
            <person name="Da Silva C."/>
            <person name="Daddiego L."/>
            <person name="De Bellis F."/>
            <person name="Dussert S."/>
            <person name="Garsmeur O."/>
            <person name="Gayraud T."/>
            <person name="Guignon V."/>
            <person name="Jahn K."/>
            <person name="Jamilloux V."/>
            <person name="Joet T."/>
            <person name="Labadie K."/>
            <person name="Lan T."/>
            <person name="Leclercq J."/>
            <person name="Lepelley M."/>
            <person name="Leroy T."/>
            <person name="Li L.T."/>
            <person name="Librado P."/>
            <person name="Lopez L."/>
            <person name="Munoz A."/>
            <person name="Noel B."/>
            <person name="Pallavicini A."/>
            <person name="Perrotta G."/>
            <person name="Poncet V."/>
            <person name="Pot D."/>
            <person name="Priyono X."/>
            <person name="Rigoreau M."/>
            <person name="Rouard M."/>
            <person name="Rozas J."/>
            <person name="Tranchant-Dubreuil C."/>
            <person name="VanBuren R."/>
            <person name="Zhang Q."/>
            <person name="Andrade A.C."/>
            <person name="Argout X."/>
            <person name="Bertrand B."/>
            <person name="de Kochko A."/>
            <person name="Graziosi G."/>
            <person name="Henry R.J."/>
            <person name="Jayarama X."/>
            <person name="Ming R."/>
            <person name="Nagai C."/>
            <person name="Rounsley S."/>
            <person name="Sankoff D."/>
            <person name="Giuliano G."/>
            <person name="Albert V.A."/>
            <person name="Wincker P."/>
            <person name="Lashermes P."/>
        </authorList>
    </citation>
    <scope>NUCLEOTIDE SEQUENCE [LARGE SCALE GENOMIC DNA]</scope>
    <source>
        <strain evidence="3">cv. DH200-94</strain>
    </source>
</reference>
<evidence type="ECO:0000313" key="2">
    <source>
        <dbReference type="EMBL" id="CDP07958.1"/>
    </source>
</evidence>
<dbReference type="OMA" id="GYMVAPW"/>
<gene>
    <name evidence="2" type="ORF">GSCOC_T00025499001</name>
</gene>
<feature type="compositionally biased region" description="Gly residues" evidence="1">
    <location>
        <begin position="13"/>
        <end position="29"/>
    </location>
</feature>
<protein>
    <submittedName>
        <fullName evidence="2">Uncharacterized protein</fullName>
    </submittedName>
</protein>
<dbReference type="OrthoDB" id="1431870at2759"/>
<dbReference type="PANTHER" id="PTHR33333:SF32">
    <property type="entry name" value="PSAD1"/>
    <property type="match status" value="1"/>
</dbReference>
<dbReference type="Gramene" id="CDP07958">
    <property type="protein sequence ID" value="CDP07958"/>
    <property type="gene ID" value="GSCOC_T00025499001"/>
</dbReference>
<dbReference type="InterPro" id="IPR039926">
    <property type="entry name" value="Egg_app_1"/>
</dbReference>
<dbReference type="AlphaFoldDB" id="A0A068UK06"/>
<name>A0A068UK06_COFCA</name>
<keyword evidence="3" id="KW-1185">Reference proteome</keyword>